<dbReference type="AlphaFoldDB" id="A0A9P4YQZ4"/>
<organism evidence="2 3">
    <name type="scientific">Geosmithia morbida</name>
    <dbReference type="NCBI Taxonomy" id="1094350"/>
    <lineage>
        <taxon>Eukaryota</taxon>
        <taxon>Fungi</taxon>
        <taxon>Dikarya</taxon>
        <taxon>Ascomycota</taxon>
        <taxon>Pezizomycotina</taxon>
        <taxon>Sordariomycetes</taxon>
        <taxon>Hypocreomycetidae</taxon>
        <taxon>Hypocreales</taxon>
        <taxon>Bionectriaceae</taxon>
        <taxon>Geosmithia</taxon>
    </lineage>
</organism>
<comment type="similarity">
    <text evidence="1">Belongs to the UPF0235 family.</text>
</comment>
<evidence type="ECO:0000313" key="3">
    <source>
        <dbReference type="Proteomes" id="UP000749293"/>
    </source>
</evidence>
<dbReference type="SUPFAM" id="SSF69786">
    <property type="entry name" value="YggU-like"/>
    <property type="match status" value="1"/>
</dbReference>
<dbReference type="SMART" id="SM01152">
    <property type="entry name" value="DUF167"/>
    <property type="match status" value="1"/>
</dbReference>
<dbReference type="PANTHER" id="PTHR13420:SF7">
    <property type="entry name" value="UPF0235 PROTEIN C15ORF40"/>
    <property type="match status" value="1"/>
</dbReference>
<gene>
    <name evidence="2" type="ORF">GMORB2_1915</name>
</gene>
<comment type="caution">
    <text evidence="2">The sequence shown here is derived from an EMBL/GenBank/DDBJ whole genome shotgun (WGS) entry which is preliminary data.</text>
</comment>
<dbReference type="InterPro" id="IPR036591">
    <property type="entry name" value="YggU-like_sf"/>
</dbReference>
<dbReference type="PANTHER" id="PTHR13420">
    <property type="entry name" value="UPF0235 PROTEIN C15ORF40"/>
    <property type="match status" value="1"/>
</dbReference>
<accession>A0A9P4YQZ4</accession>
<evidence type="ECO:0000313" key="2">
    <source>
        <dbReference type="EMBL" id="KAF4121508.1"/>
    </source>
</evidence>
<reference evidence="2" key="1">
    <citation type="submission" date="2020-03" db="EMBL/GenBank/DDBJ databases">
        <title>Site-based positive gene gene selection in Geosmithia morbida across the United States reveals a broad range of putative effectors and factors for local host and environmental adapation.</title>
        <authorList>
            <person name="Onufrak A."/>
            <person name="Murdoch R.W."/>
            <person name="Gazis R."/>
            <person name="Huff M."/>
            <person name="Staton M."/>
            <person name="Klingeman W."/>
            <person name="Hadziabdic D."/>
        </authorList>
    </citation>
    <scope>NUCLEOTIDE SEQUENCE</scope>
    <source>
        <strain evidence="2">1262</strain>
    </source>
</reference>
<proteinExistence type="inferred from homology"/>
<sequence length="127" mass="13251">MSAMSGAAPPLASSAVRFVAASKKSPLGSLQLCLRVKPGVSKAREGIDRVTDSAIDVCVAAQPREGESNRAVIQVLSGVLGVPRSRLHLTRGLKSRDKTVVVADVPGDGDEYARAVVELLRKASESS</sequence>
<dbReference type="GO" id="GO:0005737">
    <property type="term" value="C:cytoplasm"/>
    <property type="evidence" value="ECO:0007669"/>
    <property type="project" value="TreeGrafter"/>
</dbReference>
<dbReference type="RefSeq" id="XP_035320160.1">
    <property type="nucleotide sequence ID" value="XM_035463896.1"/>
</dbReference>
<name>A0A9P4YQZ4_9HYPO</name>
<dbReference type="EMBL" id="JAANYQ010000012">
    <property type="protein sequence ID" value="KAF4121508.1"/>
    <property type="molecule type" value="Genomic_DNA"/>
</dbReference>
<dbReference type="Proteomes" id="UP000749293">
    <property type="component" value="Unassembled WGS sequence"/>
</dbReference>
<dbReference type="HAMAP" id="MF_00634">
    <property type="entry name" value="UPF0235"/>
    <property type="match status" value="1"/>
</dbReference>
<dbReference type="Gene3D" id="3.30.1200.10">
    <property type="entry name" value="YggU-like"/>
    <property type="match status" value="1"/>
</dbReference>
<keyword evidence="3" id="KW-1185">Reference proteome</keyword>
<dbReference type="InterPro" id="IPR003746">
    <property type="entry name" value="DUF167"/>
</dbReference>
<dbReference type="OrthoDB" id="244097at2759"/>
<dbReference type="NCBIfam" id="TIGR00251">
    <property type="entry name" value="DUF167 family protein"/>
    <property type="match status" value="1"/>
</dbReference>
<dbReference type="Pfam" id="PF02594">
    <property type="entry name" value="DUF167"/>
    <property type="match status" value="1"/>
</dbReference>
<dbReference type="GeneID" id="55968145"/>
<evidence type="ECO:0000256" key="1">
    <source>
        <dbReference type="ARBA" id="ARBA00010364"/>
    </source>
</evidence>
<protein>
    <submittedName>
        <fullName evidence="2">Uncharacterized protein</fullName>
    </submittedName>
</protein>